<dbReference type="Pfam" id="PF01965">
    <property type="entry name" value="DJ-1_PfpI"/>
    <property type="match status" value="1"/>
</dbReference>
<dbReference type="GO" id="GO:0016740">
    <property type="term" value="F:transferase activity"/>
    <property type="evidence" value="ECO:0007669"/>
    <property type="project" value="UniProtKB-KW"/>
</dbReference>
<dbReference type="InterPro" id="IPR002818">
    <property type="entry name" value="DJ-1/PfpI"/>
</dbReference>
<dbReference type="VEuPathDB" id="FungiDB:BO78DRAFT_394717"/>
<dbReference type="EMBL" id="KZ826325">
    <property type="protein sequence ID" value="PYI09847.1"/>
    <property type="molecule type" value="Genomic_DNA"/>
</dbReference>
<dbReference type="Gene3D" id="3.40.50.880">
    <property type="match status" value="1"/>
</dbReference>
<dbReference type="PANTHER" id="PTHR43130">
    <property type="entry name" value="ARAC-FAMILY TRANSCRIPTIONAL REGULATOR"/>
    <property type="match status" value="1"/>
</dbReference>
<proteinExistence type="predicted"/>
<keyword evidence="2" id="KW-0315">Glutamine amidotransferase</keyword>
<dbReference type="InterPro" id="IPR052158">
    <property type="entry name" value="INH-QAR"/>
</dbReference>
<protein>
    <submittedName>
        <fullName evidence="2">Class I glutamine amidotransferase-like protein</fullName>
    </submittedName>
</protein>
<name>A0A319EHU2_ASPSB</name>
<keyword evidence="2" id="KW-0808">Transferase</keyword>
<organism evidence="2 3">
    <name type="scientific">Aspergillus sclerotiicarbonarius (strain CBS 121057 / IBT 28362)</name>
    <dbReference type="NCBI Taxonomy" id="1448318"/>
    <lineage>
        <taxon>Eukaryota</taxon>
        <taxon>Fungi</taxon>
        <taxon>Dikarya</taxon>
        <taxon>Ascomycota</taxon>
        <taxon>Pezizomycotina</taxon>
        <taxon>Eurotiomycetes</taxon>
        <taxon>Eurotiomycetidae</taxon>
        <taxon>Eurotiales</taxon>
        <taxon>Aspergillaceae</taxon>
        <taxon>Aspergillus</taxon>
        <taxon>Aspergillus subgen. Circumdati</taxon>
    </lineage>
</organism>
<evidence type="ECO:0000313" key="3">
    <source>
        <dbReference type="Proteomes" id="UP000248423"/>
    </source>
</evidence>
<dbReference type="Proteomes" id="UP000248423">
    <property type="component" value="Unassembled WGS sequence"/>
</dbReference>
<dbReference type="STRING" id="1448318.A0A319EHU2"/>
<accession>A0A319EHU2</accession>
<feature type="domain" description="DJ-1/PfpI" evidence="1">
    <location>
        <begin position="10"/>
        <end position="183"/>
    </location>
</feature>
<evidence type="ECO:0000313" key="2">
    <source>
        <dbReference type="EMBL" id="PYI09847.1"/>
    </source>
</evidence>
<evidence type="ECO:0000259" key="1">
    <source>
        <dbReference type="Pfam" id="PF01965"/>
    </source>
</evidence>
<dbReference type="SUPFAM" id="SSF52317">
    <property type="entry name" value="Class I glutamine amidotransferase-like"/>
    <property type="match status" value="1"/>
</dbReference>
<sequence>MTEQTPSPLRIGIALFPGFQALDAFGPLDCLNVLSWTHPLTLSILSSTLSPISTAIPTIPTSLSQSILPTHTFATAPDLDVLLVPGGLGTRSSSNPAIQETISFIRTVYPKLKFLITVCTGSGLAAQAGVLDGRRATTNKMVFEEIRALGPRVEWVARARWVVDGNVWTSSGVSAGVDVMLAWIGMVFGEGVAEGIARGLEYTRCRDGSEDPFAGVYG</sequence>
<dbReference type="AlphaFoldDB" id="A0A319EHU2"/>
<feature type="non-terminal residue" evidence="2">
    <location>
        <position position="218"/>
    </location>
</feature>
<dbReference type="PANTHER" id="PTHR43130:SF15">
    <property type="entry name" value="THIJ_PFPI FAMILY PROTEIN (AFU_ORTHOLOGUE AFUA_5G14240)"/>
    <property type="match status" value="1"/>
</dbReference>
<reference evidence="2 3" key="1">
    <citation type="submission" date="2018-02" db="EMBL/GenBank/DDBJ databases">
        <title>The genomes of Aspergillus section Nigri reveals drivers in fungal speciation.</title>
        <authorList>
            <consortium name="DOE Joint Genome Institute"/>
            <person name="Vesth T.C."/>
            <person name="Nybo J."/>
            <person name="Theobald S."/>
            <person name="Brandl J."/>
            <person name="Frisvad J.C."/>
            <person name="Nielsen K.F."/>
            <person name="Lyhne E.K."/>
            <person name="Kogle M.E."/>
            <person name="Kuo A."/>
            <person name="Riley R."/>
            <person name="Clum A."/>
            <person name="Nolan M."/>
            <person name="Lipzen A."/>
            <person name="Salamov A."/>
            <person name="Henrissat B."/>
            <person name="Wiebenga A."/>
            <person name="De vries R.P."/>
            <person name="Grigoriev I.V."/>
            <person name="Mortensen U.H."/>
            <person name="Andersen M.R."/>
            <person name="Baker S.E."/>
        </authorList>
    </citation>
    <scope>NUCLEOTIDE SEQUENCE [LARGE SCALE GENOMIC DNA]</scope>
    <source>
        <strain evidence="2 3">CBS 121057</strain>
    </source>
</reference>
<gene>
    <name evidence="2" type="ORF">BO78DRAFT_394717</name>
</gene>
<dbReference type="CDD" id="cd03139">
    <property type="entry name" value="GATase1_PfpI_2"/>
    <property type="match status" value="1"/>
</dbReference>
<dbReference type="OrthoDB" id="543156at2759"/>
<dbReference type="InterPro" id="IPR029062">
    <property type="entry name" value="Class_I_gatase-like"/>
</dbReference>
<keyword evidence="3" id="KW-1185">Reference proteome</keyword>